<protein>
    <submittedName>
        <fullName evidence="1">AUGMIN subunit 8 isoform C</fullName>
    </submittedName>
    <submittedName>
        <fullName evidence="2">AUGMIN subunit 8 isoform F</fullName>
    </submittedName>
</protein>
<evidence type="ECO:0000313" key="2">
    <source>
        <dbReference type="EMBL" id="RZB55682.1"/>
    </source>
</evidence>
<keyword evidence="3" id="KW-1185">Reference proteome</keyword>
<name>A0A445G373_GLYSO</name>
<sequence length="74" mass="8315">MNSETLKRVLGERDTNLPMHTSVMDLCSEPFVSFRFIAGKRIFFLDNLCCPFIPLSAALMIAKHPIAAKFDLAL</sequence>
<comment type="caution">
    <text evidence="1">The sequence shown here is derived from an EMBL/GenBank/DDBJ whole genome shotgun (WGS) entry which is preliminary data.</text>
</comment>
<evidence type="ECO:0000313" key="1">
    <source>
        <dbReference type="EMBL" id="RZB55679.1"/>
    </source>
</evidence>
<dbReference type="Proteomes" id="UP000289340">
    <property type="component" value="Chromosome 17"/>
</dbReference>
<dbReference type="EMBL" id="QZWG01000017">
    <property type="protein sequence ID" value="RZB55682.1"/>
    <property type="molecule type" value="Genomic_DNA"/>
</dbReference>
<gene>
    <name evidence="1" type="ORF">D0Y65_045133</name>
</gene>
<dbReference type="AlphaFoldDB" id="A0A445G373"/>
<proteinExistence type="predicted"/>
<evidence type="ECO:0000313" key="3">
    <source>
        <dbReference type="Proteomes" id="UP000289340"/>
    </source>
</evidence>
<accession>A0A445G373</accession>
<reference evidence="1 3" key="1">
    <citation type="submission" date="2018-09" db="EMBL/GenBank/DDBJ databases">
        <title>A high-quality reference genome of wild soybean provides a powerful tool to mine soybean genomes.</title>
        <authorList>
            <person name="Xie M."/>
            <person name="Chung C.Y.L."/>
            <person name="Li M.-W."/>
            <person name="Wong F.-L."/>
            <person name="Chan T.-F."/>
            <person name="Lam H.-M."/>
        </authorList>
    </citation>
    <scope>NUCLEOTIDE SEQUENCE [LARGE SCALE GENOMIC DNA]</scope>
    <source>
        <strain evidence="3">cv. W05</strain>
        <tissue evidence="1">Hypocotyl of etiolated seedlings</tissue>
    </source>
</reference>
<organism evidence="1 3">
    <name type="scientific">Glycine soja</name>
    <name type="common">Wild soybean</name>
    <dbReference type="NCBI Taxonomy" id="3848"/>
    <lineage>
        <taxon>Eukaryota</taxon>
        <taxon>Viridiplantae</taxon>
        <taxon>Streptophyta</taxon>
        <taxon>Embryophyta</taxon>
        <taxon>Tracheophyta</taxon>
        <taxon>Spermatophyta</taxon>
        <taxon>Magnoliopsida</taxon>
        <taxon>eudicotyledons</taxon>
        <taxon>Gunneridae</taxon>
        <taxon>Pentapetalae</taxon>
        <taxon>rosids</taxon>
        <taxon>fabids</taxon>
        <taxon>Fabales</taxon>
        <taxon>Fabaceae</taxon>
        <taxon>Papilionoideae</taxon>
        <taxon>50 kb inversion clade</taxon>
        <taxon>NPAAA clade</taxon>
        <taxon>indigoferoid/millettioid clade</taxon>
        <taxon>Phaseoleae</taxon>
        <taxon>Glycine</taxon>
        <taxon>Glycine subgen. Soja</taxon>
    </lineage>
</organism>
<dbReference type="EMBL" id="QZWG01000017">
    <property type="protein sequence ID" value="RZB55679.1"/>
    <property type="molecule type" value="Genomic_DNA"/>
</dbReference>